<accession>A0A368GSR1</accession>
<keyword evidence="3" id="KW-1185">Reference proteome</keyword>
<comment type="caution">
    <text evidence="2">The sequence shown here is derived from an EMBL/GenBank/DDBJ whole genome shotgun (WGS) entry which is preliminary data.</text>
</comment>
<organism evidence="2 3">
    <name type="scientific">Ancylostoma caninum</name>
    <name type="common">Dog hookworm</name>
    <dbReference type="NCBI Taxonomy" id="29170"/>
    <lineage>
        <taxon>Eukaryota</taxon>
        <taxon>Metazoa</taxon>
        <taxon>Ecdysozoa</taxon>
        <taxon>Nematoda</taxon>
        <taxon>Chromadorea</taxon>
        <taxon>Rhabditida</taxon>
        <taxon>Rhabditina</taxon>
        <taxon>Rhabditomorpha</taxon>
        <taxon>Strongyloidea</taxon>
        <taxon>Ancylostomatidae</taxon>
        <taxon>Ancylostomatinae</taxon>
        <taxon>Ancylostoma</taxon>
    </lineage>
</organism>
<dbReference type="OrthoDB" id="5873432at2759"/>
<feature type="region of interest" description="Disordered" evidence="1">
    <location>
        <begin position="1"/>
        <end position="37"/>
    </location>
</feature>
<protein>
    <submittedName>
        <fullName evidence="2">Uncharacterized protein</fullName>
    </submittedName>
</protein>
<proteinExistence type="predicted"/>
<dbReference type="EMBL" id="JOJR01000063">
    <property type="protein sequence ID" value="RCN47411.1"/>
    <property type="molecule type" value="Genomic_DNA"/>
</dbReference>
<evidence type="ECO:0000313" key="3">
    <source>
        <dbReference type="Proteomes" id="UP000252519"/>
    </source>
</evidence>
<feature type="compositionally biased region" description="Basic and acidic residues" evidence="1">
    <location>
        <begin position="1"/>
        <end position="12"/>
    </location>
</feature>
<dbReference type="AlphaFoldDB" id="A0A368GSR1"/>
<reference evidence="2 3" key="1">
    <citation type="submission" date="2014-10" db="EMBL/GenBank/DDBJ databases">
        <title>Draft genome of the hookworm Ancylostoma caninum.</title>
        <authorList>
            <person name="Mitreva M."/>
        </authorList>
    </citation>
    <scope>NUCLEOTIDE SEQUENCE [LARGE SCALE GENOMIC DNA]</scope>
    <source>
        <strain evidence="2 3">Baltimore</strain>
    </source>
</reference>
<evidence type="ECO:0000313" key="2">
    <source>
        <dbReference type="EMBL" id="RCN47411.1"/>
    </source>
</evidence>
<name>A0A368GSR1_ANCCA</name>
<sequence>MTHKVDNAHSVDEETNASPFEDEPPIEALNGNRDNTGSRLKLSLQADEDIEDVIMKLSSTNLNIRRAPVRGSQPNDQYDKQNLETEQLQNNAKENYNVHKDGSRTHIPSGLQPIFIPELAVFEKKHKGENIIEEIAVGSKMDGAIQSEDQKVRNSSSEHREVIDNLVLVSSKSFVGETSTAVVKETSTVSTLNVTNTESLRTVSKSLPTTAYDLASFYHTPVPKPLKKEKSECFLTFCTKEVAIRDNRNMVIACGGDQDVWQPSRCPPGADCLLSQDSTYRLCCPVFKG</sequence>
<evidence type="ECO:0000256" key="1">
    <source>
        <dbReference type="SAM" id="MobiDB-lite"/>
    </source>
</evidence>
<dbReference type="Proteomes" id="UP000252519">
    <property type="component" value="Unassembled WGS sequence"/>
</dbReference>
<gene>
    <name evidence="2" type="ORF">ANCCAN_06546</name>
</gene>